<reference evidence="2" key="2">
    <citation type="submission" date="2019-07" db="EMBL/GenBank/DDBJ databases">
        <authorList>
            <person name="Seetharam A."/>
            <person name="Woodhouse M."/>
            <person name="Cannon E."/>
        </authorList>
    </citation>
    <scope>NUCLEOTIDE SEQUENCE [LARGE SCALE GENOMIC DNA]</scope>
    <source>
        <strain evidence="2">cv. B73</strain>
    </source>
</reference>
<evidence type="ECO:0000256" key="1">
    <source>
        <dbReference type="SAM" id="MobiDB-lite"/>
    </source>
</evidence>
<reference evidence="2" key="3">
    <citation type="submission" date="2021-05" db="UniProtKB">
        <authorList>
            <consortium name="EnsemblPlants"/>
        </authorList>
    </citation>
    <scope>IDENTIFICATION</scope>
    <source>
        <strain evidence="2">cv. B73</strain>
    </source>
</reference>
<organism evidence="2 3">
    <name type="scientific">Zea mays</name>
    <name type="common">Maize</name>
    <dbReference type="NCBI Taxonomy" id="4577"/>
    <lineage>
        <taxon>Eukaryota</taxon>
        <taxon>Viridiplantae</taxon>
        <taxon>Streptophyta</taxon>
        <taxon>Embryophyta</taxon>
        <taxon>Tracheophyta</taxon>
        <taxon>Spermatophyta</taxon>
        <taxon>Magnoliopsida</taxon>
        <taxon>Liliopsida</taxon>
        <taxon>Poales</taxon>
        <taxon>Poaceae</taxon>
        <taxon>PACMAD clade</taxon>
        <taxon>Panicoideae</taxon>
        <taxon>Andropogonodae</taxon>
        <taxon>Andropogoneae</taxon>
        <taxon>Tripsacinae</taxon>
        <taxon>Zea</taxon>
    </lineage>
</organism>
<keyword evidence="3" id="KW-1185">Reference proteome</keyword>
<sequence>MMNICVIQVGDISYIMREHIYNLVHDTYIARCFTSFKYSHHVDGCIEFRDLSRRPYLPLHYTHNHGLVINLNIDTATTSPSSQNDWNRANLLGYDEGSSKAI</sequence>
<feature type="region of interest" description="Disordered" evidence="1">
    <location>
        <begin position="78"/>
        <end position="102"/>
    </location>
</feature>
<proteinExistence type="predicted"/>
<dbReference type="EnsemblPlants" id="Zm00001eb165290_T001">
    <property type="protein sequence ID" value="Zm00001eb165290_P001"/>
    <property type="gene ID" value="Zm00001eb165290"/>
</dbReference>
<protein>
    <submittedName>
        <fullName evidence="2">Uncharacterized protein</fullName>
    </submittedName>
</protein>
<dbReference type="AlphaFoldDB" id="A0A804NJK1"/>
<reference evidence="3" key="1">
    <citation type="journal article" date="2009" name="Science">
        <title>The B73 maize genome: complexity, diversity, and dynamics.</title>
        <authorList>
            <person name="Schnable P.S."/>
            <person name="Ware D."/>
            <person name="Fulton R.S."/>
            <person name="Stein J.C."/>
            <person name="Wei F."/>
            <person name="Pasternak S."/>
            <person name="Liang C."/>
            <person name="Zhang J."/>
            <person name="Fulton L."/>
            <person name="Graves T.A."/>
            <person name="Minx P."/>
            <person name="Reily A.D."/>
            <person name="Courtney L."/>
            <person name="Kruchowski S.S."/>
            <person name="Tomlinson C."/>
            <person name="Strong C."/>
            <person name="Delehaunty K."/>
            <person name="Fronick C."/>
            <person name="Courtney B."/>
            <person name="Rock S.M."/>
            <person name="Belter E."/>
            <person name="Du F."/>
            <person name="Kim K."/>
            <person name="Abbott R.M."/>
            <person name="Cotton M."/>
            <person name="Levy A."/>
            <person name="Marchetto P."/>
            <person name="Ochoa K."/>
            <person name="Jackson S.M."/>
            <person name="Gillam B."/>
            <person name="Chen W."/>
            <person name="Yan L."/>
            <person name="Higginbotham J."/>
            <person name="Cardenas M."/>
            <person name="Waligorski J."/>
            <person name="Applebaum E."/>
            <person name="Phelps L."/>
            <person name="Falcone J."/>
            <person name="Kanchi K."/>
            <person name="Thane T."/>
            <person name="Scimone A."/>
            <person name="Thane N."/>
            <person name="Henke J."/>
            <person name="Wang T."/>
            <person name="Ruppert J."/>
            <person name="Shah N."/>
            <person name="Rotter K."/>
            <person name="Hodges J."/>
            <person name="Ingenthron E."/>
            <person name="Cordes M."/>
            <person name="Kohlberg S."/>
            <person name="Sgro J."/>
            <person name="Delgado B."/>
            <person name="Mead K."/>
            <person name="Chinwalla A."/>
            <person name="Leonard S."/>
            <person name="Crouse K."/>
            <person name="Collura K."/>
            <person name="Kudrna D."/>
            <person name="Currie J."/>
            <person name="He R."/>
            <person name="Angelova A."/>
            <person name="Rajasekar S."/>
            <person name="Mueller T."/>
            <person name="Lomeli R."/>
            <person name="Scara G."/>
            <person name="Ko A."/>
            <person name="Delaney K."/>
            <person name="Wissotski M."/>
            <person name="Lopez G."/>
            <person name="Campos D."/>
            <person name="Braidotti M."/>
            <person name="Ashley E."/>
            <person name="Golser W."/>
            <person name="Kim H."/>
            <person name="Lee S."/>
            <person name="Lin J."/>
            <person name="Dujmic Z."/>
            <person name="Kim W."/>
            <person name="Talag J."/>
            <person name="Zuccolo A."/>
            <person name="Fan C."/>
            <person name="Sebastian A."/>
            <person name="Kramer M."/>
            <person name="Spiegel L."/>
            <person name="Nascimento L."/>
            <person name="Zutavern T."/>
            <person name="Miller B."/>
            <person name="Ambroise C."/>
            <person name="Muller S."/>
            <person name="Spooner W."/>
            <person name="Narechania A."/>
            <person name="Ren L."/>
            <person name="Wei S."/>
            <person name="Kumari S."/>
            <person name="Faga B."/>
            <person name="Levy M.J."/>
            <person name="McMahan L."/>
            <person name="Van Buren P."/>
            <person name="Vaughn M.W."/>
            <person name="Ying K."/>
            <person name="Yeh C.-T."/>
            <person name="Emrich S.J."/>
            <person name="Jia Y."/>
            <person name="Kalyanaraman A."/>
            <person name="Hsia A.-P."/>
            <person name="Barbazuk W.B."/>
            <person name="Baucom R.S."/>
            <person name="Brutnell T.P."/>
            <person name="Carpita N.C."/>
            <person name="Chaparro C."/>
            <person name="Chia J.-M."/>
            <person name="Deragon J.-M."/>
            <person name="Estill J.C."/>
            <person name="Fu Y."/>
            <person name="Jeddeloh J.A."/>
            <person name="Han Y."/>
            <person name="Lee H."/>
            <person name="Li P."/>
            <person name="Lisch D.R."/>
            <person name="Liu S."/>
            <person name="Liu Z."/>
            <person name="Nagel D.H."/>
            <person name="McCann M.C."/>
            <person name="SanMiguel P."/>
            <person name="Myers A.M."/>
            <person name="Nettleton D."/>
            <person name="Nguyen J."/>
            <person name="Penning B.W."/>
            <person name="Ponnala L."/>
            <person name="Schneider K.L."/>
            <person name="Schwartz D.C."/>
            <person name="Sharma A."/>
            <person name="Soderlund C."/>
            <person name="Springer N.M."/>
            <person name="Sun Q."/>
            <person name="Wang H."/>
            <person name="Waterman M."/>
            <person name="Westerman R."/>
            <person name="Wolfgruber T.K."/>
            <person name="Yang L."/>
            <person name="Yu Y."/>
            <person name="Zhang L."/>
            <person name="Zhou S."/>
            <person name="Zhu Q."/>
            <person name="Bennetzen J.L."/>
            <person name="Dawe R.K."/>
            <person name="Jiang J."/>
            <person name="Jiang N."/>
            <person name="Presting G.G."/>
            <person name="Wessler S.R."/>
            <person name="Aluru S."/>
            <person name="Martienssen R.A."/>
            <person name="Clifton S.W."/>
            <person name="McCombie W.R."/>
            <person name="Wing R.A."/>
            <person name="Wilson R.K."/>
        </authorList>
    </citation>
    <scope>NUCLEOTIDE SEQUENCE [LARGE SCALE GENOMIC DNA]</scope>
    <source>
        <strain evidence="3">cv. B73</strain>
    </source>
</reference>
<feature type="compositionally biased region" description="Polar residues" evidence="1">
    <location>
        <begin position="78"/>
        <end position="87"/>
    </location>
</feature>
<dbReference type="Gramene" id="Zm00001eb165290_T001">
    <property type="protein sequence ID" value="Zm00001eb165290_P001"/>
    <property type="gene ID" value="Zm00001eb165290"/>
</dbReference>
<evidence type="ECO:0000313" key="3">
    <source>
        <dbReference type="Proteomes" id="UP000007305"/>
    </source>
</evidence>
<dbReference type="Proteomes" id="UP000007305">
    <property type="component" value="Chromosome 4"/>
</dbReference>
<accession>A0A804NJK1</accession>
<evidence type="ECO:0000313" key="2">
    <source>
        <dbReference type="EnsemblPlants" id="Zm00001eb165290_P001"/>
    </source>
</evidence>
<name>A0A804NJK1_MAIZE</name>
<dbReference type="InParanoid" id="A0A804NJK1"/>